<comment type="caution">
    <text evidence="2">The sequence shown here is derived from an EMBL/GenBank/DDBJ whole genome shotgun (WGS) entry which is preliminary data.</text>
</comment>
<dbReference type="InterPro" id="IPR000182">
    <property type="entry name" value="GNAT_dom"/>
</dbReference>
<proteinExistence type="predicted"/>
<evidence type="ECO:0000313" key="2">
    <source>
        <dbReference type="EMBL" id="MCT7398320.1"/>
    </source>
</evidence>
<feature type="domain" description="N-acetyltransferase" evidence="1">
    <location>
        <begin position="1"/>
        <end position="79"/>
    </location>
</feature>
<gene>
    <name evidence="2" type="ORF">N5B56_04345</name>
</gene>
<dbReference type="SUPFAM" id="SSF55729">
    <property type="entry name" value="Acyl-CoA N-acyltransferases (Nat)"/>
    <property type="match status" value="1"/>
</dbReference>
<dbReference type="PROSITE" id="PS51186">
    <property type="entry name" value="GNAT"/>
    <property type="match status" value="1"/>
</dbReference>
<dbReference type="Proteomes" id="UP001431199">
    <property type="component" value="Unassembled WGS sequence"/>
</dbReference>
<name>A0ABT2LYF5_9FIRM</name>
<evidence type="ECO:0000259" key="1">
    <source>
        <dbReference type="PROSITE" id="PS51186"/>
    </source>
</evidence>
<sequence>MEVVSNGVTDAYIQDLMVHPEMQNQGFGTQMMSMVIKEIRERNIYMLSVIYGEEKLKEYYERFGFFSMLCGQMQLRDEE</sequence>
<reference evidence="2" key="1">
    <citation type="submission" date="2022-09" db="EMBL/GenBank/DDBJ databases">
        <title>Eubacterium sp. LFL-14 isolated from human feces.</title>
        <authorList>
            <person name="Liu F."/>
        </authorList>
    </citation>
    <scope>NUCLEOTIDE SEQUENCE</scope>
    <source>
        <strain evidence="2">LFL-14</strain>
    </source>
</reference>
<keyword evidence="3" id="KW-1185">Reference proteome</keyword>
<dbReference type="InterPro" id="IPR016181">
    <property type="entry name" value="Acyl_CoA_acyltransferase"/>
</dbReference>
<protein>
    <submittedName>
        <fullName evidence="2">GNAT family N-acetyltransferase</fullName>
    </submittedName>
</protein>
<dbReference type="Pfam" id="PF00583">
    <property type="entry name" value="Acetyltransf_1"/>
    <property type="match status" value="1"/>
</dbReference>
<dbReference type="RefSeq" id="WP_199663675.1">
    <property type="nucleotide sequence ID" value="NZ_JAODBU010000003.1"/>
</dbReference>
<dbReference type="EMBL" id="JAODBU010000003">
    <property type="protein sequence ID" value="MCT7398320.1"/>
    <property type="molecule type" value="Genomic_DNA"/>
</dbReference>
<evidence type="ECO:0000313" key="3">
    <source>
        <dbReference type="Proteomes" id="UP001431199"/>
    </source>
</evidence>
<dbReference type="CDD" id="cd04301">
    <property type="entry name" value="NAT_SF"/>
    <property type="match status" value="1"/>
</dbReference>
<organism evidence="2 3">
    <name type="scientific">Eubacterium album</name>
    <dbReference type="NCBI Taxonomy" id="2978477"/>
    <lineage>
        <taxon>Bacteria</taxon>
        <taxon>Bacillati</taxon>
        <taxon>Bacillota</taxon>
        <taxon>Clostridia</taxon>
        <taxon>Eubacteriales</taxon>
        <taxon>Eubacteriaceae</taxon>
        <taxon>Eubacterium</taxon>
    </lineage>
</organism>
<accession>A0ABT2LYF5</accession>
<dbReference type="Gene3D" id="3.40.630.30">
    <property type="match status" value="1"/>
</dbReference>